<dbReference type="RefSeq" id="WP_209750996.1">
    <property type="nucleotide sequence ID" value="NZ_JBHSMH010000028.1"/>
</dbReference>
<dbReference type="InterPro" id="IPR001567">
    <property type="entry name" value="Pept_M3A_M3B_dom"/>
</dbReference>
<evidence type="ECO:0000256" key="5">
    <source>
        <dbReference type="ARBA" id="ARBA00023049"/>
    </source>
</evidence>
<feature type="domain" description="Peptidase M3A/M3B catalytic" evidence="7">
    <location>
        <begin position="308"/>
        <end position="543"/>
    </location>
</feature>
<comment type="cofactor">
    <cofactor evidence="6">
        <name>Zn(2+)</name>
        <dbReference type="ChEBI" id="CHEBI:29105"/>
    </cofactor>
    <text evidence="6">Binds 1 zinc ion.</text>
</comment>
<gene>
    <name evidence="8" type="ORF">ACFPPD_10775</name>
</gene>
<sequence>MKFQDFVYRRPDIRDLEGKLNELVLKFEAADSSEDQHAIIAEINELRRDYESAGHIVYIRNTIDTTDPFYKEEQDFLDEAGPIYQGMVTRYYKALLGSGFRSELEQQWGKQLFRIAEMSLRTFSPDIVELLQRENKLSSEFTRLLASAKIPFEGEERNLSQLATFAHSTNRETRKKASEARTAYFAEQETRLDDIFDRLVKVRTEIARKLGYRNFVELGYVRMNRSDYNAANVANFREQVRQFIVPITMTLKERQRQRIGVDVFRYYDDAFYFKTGNAKPKGDPDQIVANALKMYSGLSPETGEFFSMMIDRELMDLLSKEGKAGGGYCAMIGKYKAPFIFANFNGTYSDIDVLTHEAGHAFQALSSWDYKVPEYEFPTAEAGEIHSMTMEFFAYPWMDLFFQEDEDKYKFNHMSNAVLFLPNGAAYDEFQHFVYEYPEASPADRKRAWREIEKKYVPYRNYEGNDFLERGNVWLQNGHVFTIPFYYIDYALARMCSFQLWQKANADPAAAWSDYLALCKAGGSRSFLELLEIGNLNSPFADGCVEGLIGDIERWLDRIEDQHL</sequence>
<evidence type="ECO:0000256" key="3">
    <source>
        <dbReference type="ARBA" id="ARBA00022801"/>
    </source>
</evidence>
<keyword evidence="1 6" id="KW-0645">Protease</keyword>
<feature type="domain" description="Peptidase M3A/M3B catalytic" evidence="7">
    <location>
        <begin position="165"/>
        <end position="277"/>
    </location>
</feature>
<evidence type="ECO:0000313" key="8">
    <source>
        <dbReference type="EMBL" id="MFC5469203.1"/>
    </source>
</evidence>
<evidence type="ECO:0000256" key="1">
    <source>
        <dbReference type="ARBA" id="ARBA00022670"/>
    </source>
</evidence>
<comment type="similarity">
    <text evidence="6">Belongs to the peptidase M3 family.</text>
</comment>
<dbReference type="InterPro" id="IPR011976">
    <property type="entry name" value="Pept_M3B_oligopep-rel"/>
</dbReference>
<accession>A0ABW0LU08</accession>
<dbReference type="PANTHER" id="PTHR11804">
    <property type="entry name" value="PROTEASE M3 THIMET OLIGOPEPTIDASE-RELATED"/>
    <property type="match status" value="1"/>
</dbReference>
<evidence type="ECO:0000256" key="2">
    <source>
        <dbReference type="ARBA" id="ARBA00022723"/>
    </source>
</evidence>
<name>A0ABW0LU08_9BACL</name>
<reference evidence="9" key="1">
    <citation type="journal article" date="2019" name="Int. J. Syst. Evol. Microbiol.">
        <title>The Global Catalogue of Microorganisms (GCM) 10K type strain sequencing project: providing services to taxonomists for standard genome sequencing and annotation.</title>
        <authorList>
            <consortium name="The Broad Institute Genomics Platform"/>
            <consortium name="The Broad Institute Genome Sequencing Center for Infectious Disease"/>
            <person name="Wu L."/>
            <person name="Ma J."/>
        </authorList>
    </citation>
    <scope>NUCLEOTIDE SEQUENCE [LARGE SCALE GENOMIC DNA]</scope>
    <source>
        <strain evidence="9">CCUG 57113</strain>
    </source>
</reference>
<dbReference type="CDD" id="cd09606">
    <property type="entry name" value="M3B_PepF"/>
    <property type="match status" value="1"/>
</dbReference>
<dbReference type="InterPro" id="IPR045090">
    <property type="entry name" value="Pept_M3A_M3B"/>
</dbReference>
<dbReference type="GO" id="GO:0016787">
    <property type="term" value="F:hydrolase activity"/>
    <property type="evidence" value="ECO:0007669"/>
    <property type="project" value="UniProtKB-KW"/>
</dbReference>
<evidence type="ECO:0000256" key="4">
    <source>
        <dbReference type="ARBA" id="ARBA00022833"/>
    </source>
</evidence>
<evidence type="ECO:0000313" key="9">
    <source>
        <dbReference type="Proteomes" id="UP001596105"/>
    </source>
</evidence>
<keyword evidence="3 6" id="KW-0378">Hydrolase</keyword>
<keyword evidence="9" id="KW-1185">Reference proteome</keyword>
<dbReference type="EMBL" id="JBHSMH010000028">
    <property type="protein sequence ID" value="MFC5469203.1"/>
    <property type="molecule type" value="Genomic_DNA"/>
</dbReference>
<organism evidence="8 9">
    <name type="scientific">Cohnella suwonensis</name>
    <dbReference type="NCBI Taxonomy" id="696072"/>
    <lineage>
        <taxon>Bacteria</taxon>
        <taxon>Bacillati</taxon>
        <taxon>Bacillota</taxon>
        <taxon>Bacilli</taxon>
        <taxon>Bacillales</taxon>
        <taxon>Paenibacillaceae</taxon>
        <taxon>Cohnella</taxon>
    </lineage>
</organism>
<keyword evidence="2 6" id="KW-0479">Metal-binding</keyword>
<dbReference type="Gene3D" id="1.10.1370.30">
    <property type="match status" value="1"/>
</dbReference>
<comment type="caution">
    <text evidence="8">The sequence shown here is derived from an EMBL/GenBank/DDBJ whole genome shotgun (WGS) entry which is preliminary data.</text>
</comment>
<proteinExistence type="inferred from homology"/>
<keyword evidence="5 6" id="KW-0482">Metalloprotease</keyword>
<dbReference type="Proteomes" id="UP001596105">
    <property type="component" value="Unassembled WGS sequence"/>
</dbReference>
<keyword evidence="4 6" id="KW-0862">Zinc</keyword>
<evidence type="ECO:0000259" key="7">
    <source>
        <dbReference type="Pfam" id="PF01432"/>
    </source>
</evidence>
<dbReference type="PANTHER" id="PTHR11804:SF28">
    <property type="entry name" value="OLIGOENDOPEPTIDASE F"/>
    <property type="match status" value="1"/>
</dbReference>
<dbReference type="NCBIfam" id="TIGR02289">
    <property type="entry name" value="M3_not_pepF"/>
    <property type="match status" value="1"/>
</dbReference>
<dbReference type="EC" id="3.4.-.-" evidence="8"/>
<dbReference type="Pfam" id="PF01432">
    <property type="entry name" value="Peptidase_M3"/>
    <property type="match status" value="2"/>
</dbReference>
<evidence type="ECO:0000256" key="6">
    <source>
        <dbReference type="RuleBase" id="RU003435"/>
    </source>
</evidence>
<dbReference type="SUPFAM" id="SSF55486">
    <property type="entry name" value="Metalloproteases ('zincins'), catalytic domain"/>
    <property type="match status" value="1"/>
</dbReference>
<protein>
    <submittedName>
        <fullName evidence="8">M3 family oligoendopeptidase</fullName>
        <ecNumber evidence="8">3.4.-.-</ecNumber>
    </submittedName>
</protein>